<dbReference type="GO" id="GO:0000055">
    <property type="term" value="P:ribosomal large subunit export from nucleus"/>
    <property type="evidence" value="ECO:0007669"/>
    <property type="project" value="InterPro"/>
</dbReference>
<feature type="region of interest" description="Disordered" evidence="8">
    <location>
        <begin position="576"/>
        <end position="606"/>
    </location>
</feature>
<feature type="region of interest" description="Disordered" evidence="8">
    <location>
        <begin position="1035"/>
        <end position="1114"/>
    </location>
</feature>
<keyword evidence="6" id="KW-0906">Nuclear pore complex</keyword>
<evidence type="ECO:0000256" key="2">
    <source>
        <dbReference type="ARBA" id="ARBA00022448"/>
    </source>
</evidence>
<dbReference type="InterPro" id="IPR037700">
    <property type="entry name" value="NUP88/NUP82"/>
</dbReference>
<evidence type="ECO:0000256" key="3">
    <source>
        <dbReference type="ARBA" id="ARBA00022816"/>
    </source>
</evidence>
<dbReference type="PANTHER" id="PTHR13257">
    <property type="entry name" value="NUCLEOPORIN NUP84-RELATED"/>
    <property type="match status" value="1"/>
</dbReference>
<evidence type="ECO:0000313" key="9">
    <source>
        <dbReference type="EMBL" id="PWZ02689.1"/>
    </source>
</evidence>
<evidence type="ECO:0000256" key="5">
    <source>
        <dbReference type="ARBA" id="ARBA00023010"/>
    </source>
</evidence>
<feature type="compositionally biased region" description="Low complexity" evidence="8">
    <location>
        <begin position="1096"/>
        <end position="1114"/>
    </location>
</feature>
<accession>A0A317XZB4</accession>
<dbReference type="GO" id="GO:0000056">
    <property type="term" value="P:ribosomal small subunit export from nucleus"/>
    <property type="evidence" value="ECO:0007669"/>
    <property type="project" value="InterPro"/>
</dbReference>
<keyword evidence="5" id="KW-0811">Translocation</keyword>
<feature type="compositionally biased region" description="Low complexity" evidence="8">
    <location>
        <begin position="412"/>
        <end position="426"/>
    </location>
</feature>
<feature type="region of interest" description="Disordered" evidence="8">
    <location>
        <begin position="1128"/>
        <end position="1151"/>
    </location>
</feature>
<comment type="subcellular location">
    <subcellularLocation>
        <location evidence="1">Nucleus</location>
        <location evidence="1">Nuclear pore complex</location>
    </subcellularLocation>
</comment>
<evidence type="ECO:0000256" key="4">
    <source>
        <dbReference type="ARBA" id="ARBA00022927"/>
    </source>
</evidence>
<gene>
    <name evidence="9" type="ORF">BCV70DRAFT_196935</name>
</gene>
<keyword evidence="2" id="KW-0813">Transport</keyword>
<dbReference type="EMBL" id="KZ819188">
    <property type="protein sequence ID" value="PWZ02689.1"/>
    <property type="molecule type" value="Genomic_DNA"/>
</dbReference>
<sequence length="1151" mass="122310">MSFASGHAAASAYPQSPDPTLSDPKWLEQLADHPIFAGQTPIDGATASPVSSSIHPRFMTTRGTDIVVVVNNEIRMASLVDAKASVSTTPLSPSPSSSALPPNPALSYKTLVSSSEPSHLGFEVQHLSVNPTGKLLACVGEDQIAIVVLPRSGYTKHVERTITCRTAAIGAYYHSAHAATGIVKVTWHPWGDAGTSLLVLTDDAVLREYDIAKDTEEPQQTLSFVPTTSAAPPTSAASQRARSRSATPTAASLMAGSSPMPTRIRGGFGSPAPARLSSPSSYAGGLTAEDDDATTAVSFSLCISQAPSSAPATIFDAAGNDQDQNEWASAARRARAPADWSPLTVFCLMKNGDIWAVCPFMPRNAVVPASYVHSLAKLTSLKAASVDTDYDDARSQSDLQLRYLNSLLQQTSSSSAAGRSDGGRSSVTPGPEAFRRARSTSTMDLDQFVEGTPSPEDGLPAQTDAEQDLVHDLPVRLHPPSWSFSSDLRSGNSAKKAPRPQGPFLLKPAPIELCDERESSACDIVWTWLTKDLAGSAGVSASGEGVDGVGALAVVGHDGRVDVGLLLESVEASWGKGIRSSSGGRASRRRSAKPAKTNRYGLSDTEDEADELEAMTLDDRPALPSLLMYETIDLGLLDAAQAAGLPSQAAASDFLLQAAESNAPCFVRDPLYEDTLYVYHSLGAQCLGMAKWAGKLIDTLNLPSEDELDPAGQTNKHSREKALTRLLHAGDSTEVVWVIKTATESSTDGHTSKSPAVNPVTSISILSDVYLSYAFLAVTRDLQLVAVELSLRVEMDAQSSDDALGDAGATRLITEGPKPYVSLLGDGGAFQPPAIFSGGAGLQGLSSHPRRAAAGAGRSSQQLQITPETLRELGKAVEGYRLEIRDVVSAGNAVQARLDLQIREMTRQLEKLDSIRKRSDELLGVESSSSNVGAQERAQKETLEKRIERIAKTQASLIARTDRALQRLMDSHQPSLSIYEQKWFEELRRIGDEVGVVEAPNGALVLDSKNRKSLSNRASALAHQLELLRPQLERAKQNQQQRRGADGGAAAEKKGETLGTSQRNKVEAMLSHQSSMLAEAKQRISHLTQQLAHSRAPLSQPASASLTSTSTSALPTSSTLYSFADLSSSSATRSPGFLRNRSTPLRGSGGF</sequence>
<organism evidence="9 10">
    <name type="scientific">Testicularia cyperi</name>
    <dbReference type="NCBI Taxonomy" id="1882483"/>
    <lineage>
        <taxon>Eukaryota</taxon>
        <taxon>Fungi</taxon>
        <taxon>Dikarya</taxon>
        <taxon>Basidiomycota</taxon>
        <taxon>Ustilaginomycotina</taxon>
        <taxon>Ustilaginomycetes</taxon>
        <taxon>Ustilaginales</taxon>
        <taxon>Anthracoideaceae</taxon>
        <taxon>Testicularia</taxon>
    </lineage>
</organism>
<evidence type="ECO:0000256" key="1">
    <source>
        <dbReference type="ARBA" id="ARBA00004567"/>
    </source>
</evidence>
<feature type="compositionally biased region" description="Polar residues" evidence="8">
    <location>
        <begin position="482"/>
        <end position="493"/>
    </location>
</feature>
<feature type="compositionally biased region" description="Low complexity" evidence="8">
    <location>
        <begin position="226"/>
        <end position="252"/>
    </location>
</feature>
<dbReference type="GO" id="GO:0006606">
    <property type="term" value="P:protein import into nucleus"/>
    <property type="evidence" value="ECO:0007669"/>
    <property type="project" value="TreeGrafter"/>
</dbReference>
<dbReference type="PANTHER" id="PTHR13257:SF0">
    <property type="entry name" value="NUCLEAR PORE COMPLEX PROTEIN NUP88"/>
    <property type="match status" value="1"/>
</dbReference>
<dbReference type="InterPro" id="IPR019321">
    <property type="entry name" value="Nucleoporin_Nup88"/>
</dbReference>
<keyword evidence="4" id="KW-0653">Protein transport</keyword>
<keyword evidence="10" id="KW-1185">Reference proteome</keyword>
<keyword evidence="3" id="KW-0509">mRNA transport</keyword>
<dbReference type="STRING" id="1882483.A0A317XZB4"/>
<evidence type="ECO:0000256" key="6">
    <source>
        <dbReference type="ARBA" id="ARBA00023132"/>
    </source>
</evidence>
<feature type="region of interest" description="Disordered" evidence="8">
    <location>
        <begin position="1"/>
        <end position="25"/>
    </location>
</feature>
<dbReference type="Proteomes" id="UP000246740">
    <property type="component" value="Unassembled WGS sequence"/>
</dbReference>
<dbReference type="OrthoDB" id="341482at2759"/>
<feature type="region of interest" description="Disordered" evidence="8">
    <location>
        <begin position="217"/>
        <end position="287"/>
    </location>
</feature>
<proteinExistence type="predicted"/>
<dbReference type="GO" id="GO:0017056">
    <property type="term" value="F:structural constituent of nuclear pore"/>
    <property type="evidence" value="ECO:0007669"/>
    <property type="project" value="InterPro"/>
</dbReference>
<protein>
    <submittedName>
        <fullName evidence="9">Uncharacterized protein</fullName>
    </submittedName>
</protein>
<evidence type="ECO:0000313" key="10">
    <source>
        <dbReference type="Proteomes" id="UP000246740"/>
    </source>
</evidence>
<dbReference type="InParanoid" id="A0A317XZB4"/>
<feature type="region of interest" description="Disordered" evidence="8">
    <location>
        <begin position="412"/>
        <end position="462"/>
    </location>
</feature>
<evidence type="ECO:0000256" key="7">
    <source>
        <dbReference type="ARBA" id="ARBA00023242"/>
    </source>
</evidence>
<dbReference type="Pfam" id="PF10168">
    <property type="entry name" value="Nup88"/>
    <property type="match status" value="1"/>
</dbReference>
<feature type="region of interest" description="Disordered" evidence="8">
    <location>
        <begin position="482"/>
        <end position="503"/>
    </location>
</feature>
<keyword evidence="7" id="KW-0539">Nucleus</keyword>
<dbReference type="AlphaFoldDB" id="A0A317XZB4"/>
<dbReference type="FunCoup" id="A0A317XZB4">
    <property type="interactions" value="16"/>
</dbReference>
<dbReference type="GO" id="GO:0006406">
    <property type="term" value="P:mRNA export from nucleus"/>
    <property type="evidence" value="ECO:0007669"/>
    <property type="project" value="TreeGrafter"/>
</dbReference>
<dbReference type="GO" id="GO:0005643">
    <property type="term" value="C:nuclear pore"/>
    <property type="evidence" value="ECO:0007669"/>
    <property type="project" value="UniProtKB-SubCell"/>
</dbReference>
<evidence type="ECO:0000256" key="8">
    <source>
        <dbReference type="SAM" id="MobiDB-lite"/>
    </source>
</evidence>
<reference evidence="9 10" key="1">
    <citation type="journal article" date="2018" name="Mol. Biol. Evol.">
        <title>Broad Genomic Sampling Reveals a Smut Pathogenic Ancestry of the Fungal Clade Ustilaginomycotina.</title>
        <authorList>
            <person name="Kijpornyongpan T."/>
            <person name="Mondo S.J."/>
            <person name="Barry K."/>
            <person name="Sandor L."/>
            <person name="Lee J."/>
            <person name="Lipzen A."/>
            <person name="Pangilinan J."/>
            <person name="LaButti K."/>
            <person name="Hainaut M."/>
            <person name="Henrissat B."/>
            <person name="Grigoriev I.V."/>
            <person name="Spatafora J.W."/>
            <person name="Aime M.C."/>
        </authorList>
    </citation>
    <scope>NUCLEOTIDE SEQUENCE [LARGE SCALE GENOMIC DNA]</scope>
    <source>
        <strain evidence="9 10">MCA 3645</strain>
    </source>
</reference>
<feature type="compositionally biased region" description="Low complexity" evidence="8">
    <location>
        <begin position="270"/>
        <end position="283"/>
    </location>
</feature>
<name>A0A317XZB4_9BASI</name>